<keyword evidence="1" id="KW-0479">Metal-binding</keyword>
<evidence type="ECO:0000313" key="5">
    <source>
        <dbReference type="Proteomes" id="UP000027920"/>
    </source>
</evidence>
<dbReference type="InterPro" id="IPR036866">
    <property type="entry name" value="RibonucZ/Hydroxyglut_hydro"/>
</dbReference>
<feature type="domain" description="Metallo-beta-lactamase" evidence="3">
    <location>
        <begin position="129"/>
        <end position="323"/>
    </location>
</feature>
<evidence type="ECO:0000256" key="1">
    <source>
        <dbReference type="ARBA" id="ARBA00022723"/>
    </source>
</evidence>
<dbReference type="SUPFAM" id="SSF56281">
    <property type="entry name" value="Metallo-hydrolase/oxidoreductase"/>
    <property type="match status" value="1"/>
</dbReference>
<dbReference type="EMBL" id="AMGV01000016">
    <property type="protein sequence ID" value="KEF52667.1"/>
    <property type="molecule type" value="Genomic_DNA"/>
</dbReference>
<evidence type="ECO:0000259" key="3">
    <source>
        <dbReference type="SMART" id="SM00849"/>
    </source>
</evidence>
<proteinExistence type="predicted"/>
<dbReference type="VEuPathDB" id="FungiDB:A1O9_11084"/>
<feature type="region of interest" description="Disordered" evidence="2">
    <location>
        <begin position="54"/>
        <end position="76"/>
    </location>
</feature>
<dbReference type="Proteomes" id="UP000027920">
    <property type="component" value="Unassembled WGS sequence"/>
</dbReference>
<name>A0A072NZ20_9EURO</name>
<dbReference type="AlphaFoldDB" id="A0A072NZ20"/>
<dbReference type="GO" id="GO:0006749">
    <property type="term" value="P:glutathione metabolic process"/>
    <property type="evidence" value="ECO:0007669"/>
    <property type="project" value="InterPro"/>
</dbReference>
<reference evidence="4 5" key="1">
    <citation type="submission" date="2013-03" db="EMBL/GenBank/DDBJ databases">
        <title>The Genome Sequence of Exophiala aquamarina CBS 119918.</title>
        <authorList>
            <consortium name="The Broad Institute Genomics Platform"/>
            <person name="Cuomo C."/>
            <person name="de Hoog S."/>
            <person name="Gorbushina A."/>
            <person name="Walker B."/>
            <person name="Young S.K."/>
            <person name="Zeng Q."/>
            <person name="Gargeya S."/>
            <person name="Fitzgerald M."/>
            <person name="Haas B."/>
            <person name="Abouelleil A."/>
            <person name="Allen A.W."/>
            <person name="Alvarado L."/>
            <person name="Arachchi H.M."/>
            <person name="Berlin A.M."/>
            <person name="Chapman S.B."/>
            <person name="Gainer-Dewar J."/>
            <person name="Goldberg J."/>
            <person name="Griggs A."/>
            <person name="Gujja S."/>
            <person name="Hansen M."/>
            <person name="Howarth C."/>
            <person name="Imamovic A."/>
            <person name="Ireland A."/>
            <person name="Larimer J."/>
            <person name="McCowan C."/>
            <person name="Murphy C."/>
            <person name="Pearson M."/>
            <person name="Poon T.W."/>
            <person name="Priest M."/>
            <person name="Roberts A."/>
            <person name="Saif S."/>
            <person name="Shea T."/>
            <person name="Sisk P."/>
            <person name="Sykes S."/>
            <person name="Wortman J."/>
            <person name="Nusbaum C."/>
            <person name="Birren B."/>
        </authorList>
    </citation>
    <scope>NUCLEOTIDE SEQUENCE [LARGE SCALE GENOMIC DNA]</scope>
    <source>
        <strain evidence="4 5">CBS 119918</strain>
    </source>
</reference>
<dbReference type="GeneID" id="25285984"/>
<dbReference type="GO" id="GO:0050313">
    <property type="term" value="F:sulfur dioxygenase activity"/>
    <property type="evidence" value="ECO:0007669"/>
    <property type="project" value="InterPro"/>
</dbReference>
<evidence type="ECO:0000256" key="2">
    <source>
        <dbReference type="SAM" id="MobiDB-lite"/>
    </source>
</evidence>
<dbReference type="GO" id="GO:0046872">
    <property type="term" value="F:metal ion binding"/>
    <property type="evidence" value="ECO:0007669"/>
    <property type="project" value="UniProtKB-KW"/>
</dbReference>
<dbReference type="GO" id="GO:0070813">
    <property type="term" value="P:hydrogen sulfide metabolic process"/>
    <property type="evidence" value="ECO:0007669"/>
    <property type="project" value="TreeGrafter"/>
</dbReference>
<dbReference type="OrthoDB" id="449487at2759"/>
<dbReference type="Gene3D" id="3.60.15.10">
    <property type="entry name" value="Ribonuclease Z/Hydroxyacylglutathione hydrolase-like"/>
    <property type="match status" value="1"/>
</dbReference>
<dbReference type="PANTHER" id="PTHR43084:SF1">
    <property type="entry name" value="PERSULFIDE DIOXYGENASE ETHE1, MITOCHONDRIAL"/>
    <property type="match status" value="1"/>
</dbReference>
<organism evidence="4 5">
    <name type="scientific">Exophiala aquamarina CBS 119918</name>
    <dbReference type="NCBI Taxonomy" id="1182545"/>
    <lineage>
        <taxon>Eukaryota</taxon>
        <taxon>Fungi</taxon>
        <taxon>Dikarya</taxon>
        <taxon>Ascomycota</taxon>
        <taxon>Pezizomycotina</taxon>
        <taxon>Eurotiomycetes</taxon>
        <taxon>Chaetothyriomycetidae</taxon>
        <taxon>Chaetothyriales</taxon>
        <taxon>Herpotrichiellaceae</taxon>
        <taxon>Exophiala</taxon>
    </lineage>
</organism>
<dbReference type="InterPro" id="IPR044528">
    <property type="entry name" value="POD-like_MBL-fold"/>
</dbReference>
<dbReference type="InterPro" id="IPR001279">
    <property type="entry name" value="Metallo-B-lactamas"/>
</dbReference>
<dbReference type="PANTHER" id="PTHR43084">
    <property type="entry name" value="PERSULFIDE DIOXYGENASE ETHE1"/>
    <property type="match status" value="1"/>
</dbReference>
<keyword evidence="5" id="KW-1185">Reference proteome</keyword>
<dbReference type="HOGENOM" id="CLU_030571_6_0_1"/>
<gene>
    <name evidence="4" type="ORF">A1O9_11084</name>
</gene>
<dbReference type="STRING" id="1182545.A0A072NZ20"/>
<dbReference type="InterPro" id="IPR051682">
    <property type="entry name" value="Mito_Persulfide_Diox"/>
</dbReference>
<dbReference type="CDD" id="cd07724">
    <property type="entry name" value="POD-like_MBL-fold"/>
    <property type="match status" value="1"/>
</dbReference>
<evidence type="ECO:0000313" key="4">
    <source>
        <dbReference type="EMBL" id="KEF52667.1"/>
    </source>
</evidence>
<protein>
    <recommendedName>
        <fullName evidence="3">Metallo-beta-lactamase domain-containing protein</fullName>
    </recommendedName>
</protein>
<dbReference type="FunFam" id="3.60.15.10:FF:000033">
    <property type="entry name" value="MBL fold metallo-hydrolase"/>
    <property type="match status" value="1"/>
</dbReference>
<comment type="caution">
    <text evidence="4">The sequence shown here is derived from an EMBL/GenBank/DDBJ whole genome shotgun (WGS) entry which is preliminary data.</text>
</comment>
<dbReference type="RefSeq" id="XP_013255257.1">
    <property type="nucleotide sequence ID" value="XM_013399803.1"/>
</dbReference>
<dbReference type="SMART" id="SM00849">
    <property type="entry name" value="Lactamase_B"/>
    <property type="match status" value="1"/>
</dbReference>
<sequence length="410" mass="44885">MSALRSGIKNSSSLGLVVKPVWTGGVSGSTAARLSGNLRLFQPKTTIMAATRSLSTQVSPLQSTHPRPSPPTQATVLGNASRKYSQTARRSTPEAALKPGANGYAADIAEATAVAQQPIIHDVYESKTGTWQYIVVDPSTNKAVIIDPALDYDPATQTITFTTADALLSLVREKGYIVDMILETHAHADHLTAASYLQSRLEQEQGDRPFIGIGKRIGQVQKLFGQKYGVPVEEMEGAFDKLFDDDEVFHVGNLEATALHLPGHTPDHLGYKIGDHVFCGDSLLNVDIGTARCDFPGGSAQDLFKSGRRLLSLPDHVKIWNGHDYPSSTRTDPVPYVTVGSHREHNKHLMDGATEDQYVSLRRQRDATMGEPRLLHQSLQINIRGGRLPEPTESGQRFVHLPLKMLVEEW</sequence>
<dbReference type="Pfam" id="PF00753">
    <property type="entry name" value="Lactamase_B"/>
    <property type="match status" value="1"/>
</dbReference>
<accession>A0A072NZ20</accession>